<gene>
    <name evidence="1" type="ORF">LCGC14_2255130</name>
</gene>
<dbReference type="EMBL" id="LAZR01030832">
    <property type="protein sequence ID" value="KKL55465.1"/>
    <property type="molecule type" value="Genomic_DNA"/>
</dbReference>
<sequence length="52" mass="5792">LENMFVKPHGPVEKRPGTAYIADAAAEGRLIGFEGTGDYVLEFTDESIRFFK</sequence>
<name>A0A0F9FDV6_9ZZZZ</name>
<accession>A0A0F9FDV6</accession>
<dbReference type="AlphaFoldDB" id="A0A0F9FDV6"/>
<feature type="non-terminal residue" evidence="1">
    <location>
        <position position="1"/>
    </location>
</feature>
<organism evidence="1">
    <name type="scientific">marine sediment metagenome</name>
    <dbReference type="NCBI Taxonomy" id="412755"/>
    <lineage>
        <taxon>unclassified sequences</taxon>
        <taxon>metagenomes</taxon>
        <taxon>ecological metagenomes</taxon>
    </lineage>
</organism>
<protein>
    <submittedName>
        <fullName evidence="1">Uncharacterized protein</fullName>
    </submittedName>
</protein>
<comment type="caution">
    <text evidence="1">The sequence shown here is derived from an EMBL/GenBank/DDBJ whole genome shotgun (WGS) entry which is preliminary data.</text>
</comment>
<proteinExistence type="predicted"/>
<evidence type="ECO:0000313" key="1">
    <source>
        <dbReference type="EMBL" id="KKL55465.1"/>
    </source>
</evidence>
<reference evidence="1" key="1">
    <citation type="journal article" date="2015" name="Nature">
        <title>Complex archaea that bridge the gap between prokaryotes and eukaryotes.</title>
        <authorList>
            <person name="Spang A."/>
            <person name="Saw J.H."/>
            <person name="Jorgensen S.L."/>
            <person name="Zaremba-Niedzwiedzka K."/>
            <person name="Martijn J."/>
            <person name="Lind A.E."/>
            <person name="van Eijk R."/>
            <person name="Schleper C."/>
            <person name="Guy L."/>
            <person name="Ettema T.J."/>
        </authorList>
    </citation>
    <scope>NUCLEOTIDE SEQUENCE</scope>
</reference>